<evidence type="ECO:0000313" key="2">
    <source>
        <dbReference type="EMBL" id="MFC4231113.1"/>
    </source>
</evidence>
<proteinExistence type="predicted"/>
<accession>A0ABV8PVC0</accession>
<keyword evidence="1" id="KW-0732">Signal</keyword>
<sequence length="92" mass="10381">MLKKMLIVLIVTVISQKLAAQMTLPNATKKLPLDSLRNLPLRVVASNYYSNNLSFFCKQELQIQKITKVPVKFRIGSVEEVDKLEGKHSGKP</sequence>
<keyword evidence="3" id="KW-1185">Reference proteome</keyword>
<reference evidence="3" key="1">
    <citation type="journal article" date="2019" name="Int. J. Syst. Evol. Microbiol.">
        <title>The Global Catalogue of Microorganisms (GCM) 10K type strain sequencing project: providing services to taxonomists for standard genome sequencing and annotation.</title>
        <authorList>
            <consortium name="The Broad Institute Genomics Platform"/>
            <consortium name="The Broad Institute Genome Sequencing Center for Infectious Disease"/>
            <person name="Wu L."/>
            <person name="Ma J."/>
        </authorList>
    </citation>
    <scope>NUCLEOTIDE SEQUENCE [LARGE SCALE GENOMIC DNA]</scope>
    <source>
        <strain evidence="3">CECT 8010</strain>
    </source>
</reference>
<protein>
    <submittedName>
        <fullName evidence="2">Uncharacterized protein</fullName>
    </submittedName>
</protein>
<organism evidence="2 3">
    <name type="scientific">Parasediminibacterium paludis</name>
    <dbReference type="NCBI Taxonomy" id="908966"/>
    <lineage>
        <taxon>Bacteria</taxon>
        <taxon>Pseudomonadati</taxon>
        <taxon>Bacteroidota</taxon>
        <taxon>Chitinophagia</taxon>
        <taxon>Chitinophagales</taxon>
        <taxon>Chitinophagaceae</taxon>
        <taxon>Parasediminibacterium</taxon>
    </lineage>
</organism>
<evidence type="ECO:0000256" key="1">
    <source>
        <dbReference type="SAM" id="SignalP"/>
    </source>
</evidence>
<dbReference type="EMBL" id="JBHSDC010000003">
    <property type="protein sequence ID" value="MFC4231113.1"/>
    <property type="molecule type" value="Genomic_DNA"/>
</dbReference>
<gene>
    <name evidence="2" type="ORF">ACFOW1_04380</name>
</gene>
<comment type="caution">
    <text evidence="2">The sequence shown here is derived from an EMBL/GenBank/DDBJ whole genome shotgun (WGS) entry which is preliminary data.</text>
</comment>
<feature type="signal peptide" evidence="1">
    <location>
        <begin position="1"/>
        <end position="19"/>
    </location>
</feature>
<evidence type="ECO:0000313" key="3">
    <source>
        <dbReference type="Proteomes" id="UP001595906"/>
    </source>
</evidence>
<name>A0ABV8PVC0_9BACT</name>
<feature type="chain" id="PRO_5047500043" evidence="1">
    <location>
        <begin position="20"/>
        <end position="92"/>
    </location>
</feature>
<dbReference type="Proteomes" id="UP001595906">
    <property type="component" value="Unassembled WGS sequence"/>
</dbReference>
<dbReference type="RefSeq" id="WP_379012500.1">
    <property type="nucleotide sequence ID" value="NZ_JBHSDC010000003.1"/>
</dbReference>